<protein>
    <submittedName>
        <fullName evidence="4">Amidase</fullName>
    </submittedName>
</protein>
<keyword evidence="5" id="KW-1185">Reference proteome</keyword>
<dbReference type="Gene3D" id="3.40.50.850">
    <property type="entry name" value="Isochorismatase-like"/>
    <property type="match status" value="1"/>
</dbReference>
<keyword evidence="2" id="KW-0378">Hydrolase</keyword>
<organism evidence="4 5">
    <name type="scientific">Priestia filamentosa</name>
    <dbReference type="NCBI Taxonomy" id="1402861"/>
    <lineage>
        <taxon>Bacteria</taxon>
        <taxon>Bacillati</taxon>
        <taxon>Bacillota</taxon>
        <taxon>Bacilli</taxon>
        <taxon>Bacillales</taxon>
        <taxon>Bacillaceae</taxon>
        <taxon>Priestia</taxon>
    </lineage>
</organism>
<dbReference type="EMBL" id="CP011974">
    <property type="protein sequence ID" value="AKO92165.1"/>
    <property type="molecule type" value="Genomic_DNA"/>
</dbReference>
<evidence type="ECO:0000259" key="3">
    <source>
        <dbReference type="Pfam" id="PF00857"/>
    </source>
</evidence>
<dbReference type="PATRIC" id="fig|135735.6.peg.1792"/>
<dbReference type="KEGG" id="beo:BEH_08690"/>
<gene>
    <name evidence="4" type="ORF">BEH_08690</name>
</gene>
<evidence type="ECO:0000256" key="2">
    <source>
        <dbReference type="ARBA" id="ARBA00022801"/>
    </source>
</evidence>
<name>A0A0H4KEY9_9BACI</name>
<dbReference type="OrthoDB" id="9785724at2"/>
<dbReference type="RefSeq" id="WP_046217045.1">
    <property type="nucleotide sequence ID" value="NZ_CP011974.1"/>
</dbReference>
<accession>A0A0H4KEY9</accession>
<dbReference type="SUPFAM" id="SSF52499">
    <property type="entry name" value="Isochorismatase-like hydrolases"/>
    <property type="match status" value="1"/>
</dbReference>
<evidence type="ECO:0000256" key="1">
    <source>
        <dbReference type="ARBA" id="ARBA00006336"/>
    </source>
</evidence>
<dbReference type="PANTHER" id="PTHR43540:SF14">
    <property type="entry name" value="ISOCHORISMATASE"/>
    <property type="match status" value="1"/>
</dbReference>
<reference evidence="5" key="2">
    <citation type="submission" date="2015-06" db="EMBL/GenBank/DDBJ databases">
        <title>Genome Sequence of Bacillus endophyticus and Analysis of its Companion Mechanism in the Ketogulonigenium vulgare-Bacillus strain Consortium.</title>
        <authorList>
            <person name="Jia N."/>
            <person name="Du J."/>
            <person name="Ding M.-Z."/>
            <person name="Gao F."/>
            <person name="Yuan Y.-J."/>
        </authorList>
    </citation>
    <scope>NUCLEOTIDE SEQUENCE [LARGE SCALE GENOMIC DNA]</scope>
    <source>
        <strain evidence="5">Hbe603</strain>
    </source>
</reference>
<evidence type="ECO:0000313" key="4">
    <source>
        <dbReference type="EMBL" id="AKO92165.1"/>
    </source>
</evidence>
<feature type="domain" description="Isochorismatase-like" evidence="3">
    <location>
        <begin position="5"/>
        <end position="148"/>
    </location>
</feature>
<dbReference type="CDD" id="cd01014">
    <property type="entry name" value="nicotinamidase_related"/>
    <property type="match status" value="1"/>
</dbReference>
<sequence length="178" mass="20447">MSKKTALLLVDIQNIMFSYEGGTVWNEQQVLRNISSLLTKARQSNITIIHIQHTDPSSDSMLSEGKFTWEIHRDVRPLPAEIVVRKDSWDAFYQTILHNKLQELGIRNLVIAGMQTEFCLDTTCRRAYSLGYKENILVKDAHSTFDTDVLSADKIIEHHNNILGGRFVTLKESREIIF</sequence>
<dbReference type="GO" id="GO:0016787">
    <property type="term" value="F:hydrolase activity"/>
    <property type="evidence" value="ECO:0007669"/>
    <property type="project" value="UniProtKB-KW"/>
</dbReference>
<dbReference type="AlphaFoldDB" id="A0A0H4KEY9"/>
<comment type="similarity">
    <text evidence="1">Belongs to the isochorismatase family.</text>
</comment>
<dbReference type="InterPro" id="IPR036380">
    <property type="entry name" value="Isochorismatase-like_sf"/>
</dbReference>
<reference evidence="4 5" key="1">
    <citation type="journal article" date="2015" name="PLoS ONE">
        <title>Genome Sequence of Bacillus endophyticus and Analysis of Its Companion Mechanism in the Ketogulonigenium vulgare-Bacillus Strain Consortium.</title>
        <authorList>
            <person name="Jia N."/>
            <person name="Du J."/>
            <person name="Ding M.Z."/>
            <person name="Gao F."/>
            <person name="Yuan Y.J."/>
        </authorList>
    </citation>
    <scope>NUCLEOTIDE SEQUENCE [LARGE SCALE GENOMIC DNA]</scope>
    <source>
        <strain evidence="4 5">Hbe603</strain>
    </source>
</reference>
<evidence type="ECO:0000313" key="5">
    <source>
        <dbReference type="Proteomes" id="UP000036202"/>
    </source>
</evidence>
<dbReference type="InterPro" id="IPR000868">
    <property type="entry name" value="Isochorismatase-like_dom"/>
</dbReference>
<proteinExistence type="inferred from homology"/>
<dbReference type="InterPro" id="IPR050272">
    <property type="entry name" value="Isochorismatase-like_hydrls"/>
</dbReference>
<dbReference type="Pfam" id="PF00857">
    <property type="entry name" value="Isochorismatase"/>
    <property type="match status" value="1"/>
</dbReference>
<dbReference type="PANTHER" id="PTHR43540">
    <property type="entry name" value="PEROXYUREIDOACRYLATE/UREIDOACRYLATE AMIDOHYDROLASE-RELATED"/>
    <property type="match status" value="1"/>
</dbReference>
<dbReference type="Proteomes" id="UP000036202">
    <property type="component" value="Chromosome"/>
</dbReference>